<dbReference type="Proteomes" id="UP000434957">
    <property type="component" value="Unassembled WGS sequence"/>
</dbReference>
<dbReference type="Proteomes" id="UP000435112">
    <property type="component" value="Unassembled WGS sequence"/>
</dbReference>
<evidence type="ECO:0000313" key="5">
    <source>
        <dbReference type="Proteomes" id="UP000429607"/>
    </source>
</evidence>
<evidence type="ECO:0000256" key="1">
    <source>
        <dbReference type="SAM" id="MobiDB-lite"/>
    </source>
</evidence>
<evidence type="ECO:0000313" key="4">
    <source>
        <dbReference type="EMBL" id="KAE9300105.1"/>
    </source>
</evidence>
<dbReference type="AlphaFoldDB" id="A0A6A3J5J1"/>
<evidence type="ECO:0000313" key="2">
    <source>
        <dbReference type="EMBL" id="KAE8986733.1"/>
    </source>
</evidence>
<keyword evidence="6" id="KW-1185">Reference proteome</keyword>
<accession>A0A6A3J5J1</accession>
<dbReference type="EMBL" id="QXFT01002323">
    <property type="protein sequence ID" value="KAE9300105.1"/>
    <property type="molecule type" value="Genomic_DNA"/>
</dbReference>
<feature type="compositionally biased region" description="Polar residues" evidence="1">
    <location>
        <begin position="1"/>
        <end position="14"/>
    </location>
</feature>
<dbReference type="EMBL" id="QXFV01002272">
    <property type="protein sequence ID" value="KAE8990175.1"/>
    <property type="molecule type" value="Genomic_DNA"/>
</dbReference>
<evidence type="ECO:0000313" key="3">
    <source>
        <dbReference type="EMBL" id="KAE8990175.1"/>
    </source>
</evidence>
<feature type="compositionally biased region" description="Low complexity" evidence="1">
    <location>
        <begin position="15"/>
        <end position="28"/>
    </location>
</feature>
<dbReference type="Proteomes" id="UP000429607">
    <property type="component" value="Unassembled WGS sequence"/>
</dbReference>
<sequence length="74" mass="7552">MMKQSSSAHVNWQTSSSEAAGNANGSSATKTASRPGASSSQVNKSNGGDSRKVITAQKKTQVAIGRPGFNLGRS</sequence>
<protein>
    <submittedName>
        <fullName evidence="2">Uncharacterized protein</fullName>
    </submittedName>
</protein>
<feature type="compositionally biased region" description="Polar residues" evidence="1">
    <location>
        <begin position="29"/>
        <end position="48"/>
    </location>
</feature>
<evidence type="ECO:0000313" key="6">
    <source>
        <dbReference type="Proteomes" id="UP000434957"/>
    </source>
</evidence>
<name>A0A6A3J5J1_9STRA</name>
<reference evidence="5 7" key="1">
    <citation type="submission" date="2018-09" db="EMBL/GenBank/DDBJ databases">
        <title>Genomic investigation of the strawberry pathogen Phytophthora fragariae indicates pathogenicity is determined by transcriptional variation in three key races.</title>
        <authorList>
            <person name="Adams T.M."/>
            <person name="Armitage A.D."/>
            <person name="Sobczyk M.K."/>
            <person name="Bates H.J."/>
            <person name="Dunwell J.M."/>
            <person name="Nellist C.F."/>
            <person name="Harrison R.J."/>
        </authorList>
    </citation>
    <scope>NUCLEOTIDE SEQUENCE [LARGE SCALE GENOMIC DNA]</scope>
    <source>
        <strain evidence="3 5">SCRP249</strain>
        <strain evidence="2 7">SCRP324</strain>
        <strain evidence="4 6">SCRP333</strain>
    </source>
</reference>
<organism evidence="2 7">
    <name type="scientific">Phytophthora rubi</name>
    <dbReference type="NCBI Taxonomy" id="129364"/>
    <lineage>
        <taxon>Eukaryota</taxon>
        <taxon>Sar</taxon>
        <taxon>Stramenopiles</taxon>
        <taxon>Oomycota</taxon>
        <taxon>Peronosporomycetes</taxon>
        <taxon>Peronosporales</taxon>
        <taxon>Peronosporaceae</taxon>
        <taxon>Phytophthora</taxon>
    </lineage>
</organism>
<proteinExistence type="predicted"/>
<comment type="caution">
    <text evidence="2">The sequence shown here is derived from an EMBL/GenBank/DDBJ whole genome shotgun (WGS) entry which is preliminary data.</text>
</comment>
<gene>
    <name evidence="3" type="ORF">PR001_g21569</name>
    <name evidence="2" type="ORF">PR002_g22263</name>
    <name evidence="4" type="ORF">PR003_g22827</name>
</gene>
<dbReference type="EMBL" id="QXFU01002361">
    <property type="protein sequence ID" value="KAE8986733.1"/>
    <property type="molecule type" value="Genomic_DNA"/>
</dbReference>
<feature type="region of interest" description="Disordered" evidence="1">
    <location>
        <begin position="1"/>
        <end position="74"/>
    </location>
</feature>
<evidence type="ECO:0000313" key="7">
    <source>
        <dbReference type="Proteomes" id="UP000435112"/>
    </source>
</evidence>